<dbReference type="Gramene" id="KOM28581">
    <property type="protein sequence ID" value="KOM28581"/>
    <property type="gene ID" value="LR48_Vigan553s001000"/>
</dbReference>
<reference evidence="3" key="1">
    <citation type="journal article" date="2015" name="Proc. Natl. Acad. Sci. U.S.A.">
        <title>Genome sequencing of adzuki bean (Vigna angularis) provides insight into high starch and low fat accumulation and domestication.</title>
        <authorList>
            <person name="Yang K."/>
            <person name="Tian Z."/>
            <person name="Chen C."/>
            <person name="Luo L."/>
            <person name="Zhao B."/>
            <person name="Wang Z."/>
            <person name="Yu L."/>
            <person name="Li Y."/>
            <person name="Sun Y."/>
            <person name="Li W."/>
            <person name="Chen Y."/>
            <person name="Li Y."/>
            <person name="Zhang Y."/>
            <person name="Ai D."/>
            <person name="Zhao J."/>
            <person name="Shang C."/>
            <person name="Ma Y."/>
            <person name="Wu B."/>
            <person name="Wang M."/>
            <person name="Gao L."/>
            <person name="Sun D."/>
            <person name="Zhang P."/>
            <person name="Guo F."/>
            <person name="Wang W."/>
            <person name="Li Y."/>
            <person name="Wang J."/>
            <person name="Varshney R.K."/>
            <person name="Wang J."/>
            <person name="Ling H.Q."/>
            <person name="Wan P."/>
        </authorList>
    </citation>
    <scope>NUCLEOTIDE SEQUENCE</scope>
    <source>
        <strain evidence="3">cv. Jingnong 6</strain>
    </source>
</reference>
<evidence type="ECO:0000313" key="2">
    <source>
        <dbReference type="EMBL" id="KOM28581.1"/>
    </source>
</evidence>
<protein>
    <recommendedName>
        <fullName evidence="1">DUF8039 domain-containing protein</fullName>
    </recommendedName>
</protein>
<evidence type="ECO:0000313" key="3">
    <source>
        <dbReference type="Proteomes" id="UP000053144"/>
    </source>
</evidence>
<sequence>MILARGTVYEATTIVHGVELAEDEATVDEVVVIDVVLLVPTKEFFTVVEAYQSFAAWSRHLVGTVSDTLIGQEGSHTPKKTHLFEDDPLGALHELVNMIANSPMIVPCDSTKFGRDVEIPLYLHQQDVRELA</sequence>
<organism evidence="2 3">
    <name type="scientific">Phaseolus angularis</name>
    <name type="common">Azuki bean</name>
    <name type="synonym">Vigna angularis</name>
    <dbReference type="NCBI Taxonomy" id="3914"/>
    <lineage>
        <taxon>Eukaryota</taxon>
        <taxon>Viridiplantae</taxon>
        <taxon>Streptophyta</taxon>
        <taxon>Embryophyta</taxon>
        <taxon>Tracheophyta</taxon>
        <taxon>Spermatophyta</taxon>
        <taxon>Magnoliopsida</taxon>
        <taxon>eudicotyledons</taxon>
        <taxon>Gunneridae</taxon>
        <taxon>Pentapetalae</taxon>
        <taxon>rosids</taxon>
        <taxon>fabids</taxon>
        <taxon>Fabales</taxon>
        <taxon>Fabaceae</taxon>
        <taxon>Papilionoideae</taxon>
        <taxon>50 kb inversion clade</taxon>
        <taxon>NPAAA clade</taxon>
        <taxon>indigoferoid/millettioid clade</taxon>
        <taxon>Phaseoleae</taxon>
        <taxon>Vigna</taxon>
    </lineage>
</organism>
<dbReference type="AlphaFoldDB" id="A0A0L9TDV9"/>
<dbReference type="Proteomes" id="UP000053144">
    <property type="component" value="Unassembled WGS sequence"/>
</dbReference>
<proteinExistence type="predicted"/>
<feature type="domain" description="DUF8039" evidence="1">
    <location>
        <begin position="2"/>
        <end position="62"/>
    </location>
</feature>
<dbReference type="InterPro" id="IPR058352">
    <property type="entry name" value="DUF8039"/>
</dbReference>
<dbReference type="EMBL" id="KQ258438">
    <property type="protein sequence ID" value="KOM28581.1"/>
    <property type="molecule type" value="Genomic_DNA"/>
</dbReference>
<gene>
    <name evidence="2" type="ORF">LR48_Vigan553s001000</name>
</gene>
<dbReference type="Pfam" id="PF26133">
    <property type="entry name" value="DUF8039"/>
    <property type="match status" value="1"/>
</dbReference>
<name>A0A0L9TDV9_PHAAN</name>
<accession>A0A0L9TDV9</accession>
<evidence type="ECO:0000259" key="1">
    <source>
        <dbReference type="Pfam" id="PF26133"/>
    </source>
</evidence>